<keyword evidence="3" id="KW-0249">Electron transport</keyword>
<keyword evidence="3" id="KW-0813">Transport</keyword>
<organism evidence="5 6">
    <name type="scientific">Amorphus orientalis</name>
    <dbReference type="NCBI Taxonomy" id="649198"/>
    <lineage>
        <taxon>Bacteria</taxon>
        <taxon>Pseudomonadati</taxon>
        <taxon>Pseudomonadota</taxon>
        <taxon>Alphaproteobacteria</taxon>
        <taxon>Hyphomicrobiales</taxon>
        <taxon>Amorphaceae</taxon>
        <taxon>Amorphus</taxon>
    </lineage>
</organism>
<dbReference type="PROSITE" id="PS50902">
    <property type="entry name" value="FLAVODOXIN_LIKE"/>
    <property type="match status" value="1"/>
</dbReference>
<dbReference type="SUPFAM" id="SSF52218">
    <property type="entry name" value="Flavoproteins"/>
    <property type="match status" value="1"/>
</dbReference>
<dbReference type="PANTHER" id="PTHR19384:SF17">
    <property type="entry name" value="NADPH--CYTOCHROME P450 REDUCTASE"/>
    <property type="match status" value="1"/>
</dbReference>
<keyword evidence="1" id="KW-0285">Flavoprotein</keyword>
<dbReference type="GO" id="GO:0005829">
    <property type="term" value="C:cytosol"/>
    <property type="evidence" value="ECO:0007669"/>
    <property type="project" value="TreeGrafter"/>
</dbReference>
<dbReference type="RefSeq" id="WP_306885199.1">
    <property type="nucleotide sequence ID" value="NZ_JAUSUL010000002.1"/>
</dbReference>
<dbReference type="GO" id="GO:0050660">
    <property type="term" value="F:flavin adenine dinucleotide binding"/>
    <property type="evidence" value="ECO:0007669"/>
    <property type="project" value="TreeGrafter"/>
</dbReference>
<dbReference type="GO" id="GO:0010181">
    <property type="term" value="F:FMN binding"/>
    <property type="evidence" value="ECO:0007669"/>
    <property type="project" value="InterPro"/>
</dbReference>
<dbReference type="GO" id="GO:0003958">
    <property type="term" value="F:NADPH-hemoprotein reductase activity"/>
    <property type="evidence" value="ECO:0007669"/>
    <property type="project" value="TreeGrafter"/>
</dbReference>
<dbReference type="EMBL" id="JAUSUL010000002">
    <property type="protein sequence ID" value="MDQ0315365.1"/>
    <property type="molecule type" value="Genomic_DNA"/>
</dbReference>
<dbReference type="AlphaFoldDB" id="A0AAE3VNT0"/>
<keyword evidence="6" id="KW-1185">Reference proteome</keyword>
<evidence type="ECO:0000256" key="2">
    <source>
        <dbReference type="ARBA" id="ARBA00022643"/>
    </source>
</evidence>
<proteinExistence type="predicted"/>
<dbReference type="InterPro" id="IPR001094">
    <property type="entry name" value="Flavdoxin-like"/>
</dbReference>
<gene>
    <name evidence="5" type="ORF">J2S73_001822</name>
</gene>
<dbReference type="InterPro" id="IPR008254">
    <property type="entry name" value="Flavodoxin/NO_synth"/>
</dbReference>
<feature type="domain" description="Flavodoxin-like" evidence="4">
    <location>
        <begin position="3"/>
        <end position="144"/>
    </location>
</feature>
<name>A0AAE3VNT0_9HYPH</name>
<dbReference type="Gene3D" id="3.40.50.360">
    <property type="match status" value="1"/>
</dbReference>
<dbReference type="PRINTS" id="PR00369">
    <property type="entry name" value="FLAVODOXIN"/>
</dbReference>
<keyword evidence="2" id="KW-0288">FMN</keyword>
<comment type="caution">
    <text evidence="5">The sequence shown here is derived from an EMBL/GenBank/DDBJ whole genome shotgun (WGS) entry which is preliminary data.</text>
</comment>
<dbReference type="InterPro" id="IPR029039">
    <property type="entry name" value="Flavoprotein-like_sf"/>
</dbReference>
<evidence type="ECO:0000259" key="4">
    <source>
        <dbReference type="PROSITE" id="PS50902"/>
    </source>
</evidence>
<protein>
    <submittedName>
        <fullName evidence="5">MioC protein</fullName>
    </submittedName>
</protein>
<sequence>MDITILYGTETGNAEMLSEDLQSHLEGSHEVEVSNLAEFDPDGFDKARFYIVICSTYGDGELPASAQPFAEAMDARKPDLAGIHFAIFGMGDSEYDETFNHGSKRMEELLTAHGATRVGERLTHDASGEDLPEDLATDWADQRVAEAEPLLSAASDA</sequence>
<evidence type="ECO:0000313" key="6">
    <source>
        <dbReference type="Proteomes" id="UP001229244"/>
    </source>
</evidence>
<dbReference type="PANTHER" id="PTHR19384">
    <property type="entry name" value="NITRIC OXIDE SYNTHASE-RELATED"/>
    <property type="match status" value="1"/>
</dbReference>
<dbReference type="Pfam" id="PF00258">
    <property type="entry name" value="Flavodoxin_1"/>
    <property type="match status" value="1"/>
</dbReference>
<dbReference type="Proteomes" id="UP001229244">
    <property type="component" value="Unassembled WGS sequence"/>
</dbReference>
<evidence type="ECO:0000256" key="1">
    <source>
        <dbReference type="ARBA" id="ARBA00022630"/>
    </source>
</evidence>
<evidence type="ECO:0000256" key="3">
    <source>
        <dbReference type="ARBA" id="ARBA00022982"/>
    </source>
</evidence>
<accession>A0AAE3VNT0</accession>
<reference evidence="5" key="1">
    <citation type="submission" date="2023-07" db="EMBL/GenBank/DDBJ databases">
        <title>Genomic Encyclopedia of Type Strains, Phase IV (KMG-IV): sequencing the most valuable type-strain genomes for metagenomic binning, comparative biology and taxonomic classification.</title>
        <authorList>
            <person name="Goeker M."/>
        </authorList>
    </citation>
    <scope>NUCLEOTIDE SEQUENCE</scope>
    <source>
        <strain evidence="5">DSM 21202</strain>
    </source>
</reference>
<evidence type="ECO:0000313" key="5">
    <source>
        <dbReference type="EMBL" id="MDQ0315365.1"/>
    </source>
</evidence>